<dbReference type="Proteomes" id="UP000015350">
    <property type="component" value="Unassembled WGS sequence"/>
</dbReference>
<evidence type="ECO:0000259" key="1">
    <source>
        <dbReference type="PROSITE" id="PS50404"/>
    </source>
</evidence>
<keyword evidence="2" id="KW-0808">Transferase</keyword>
<dbReference type="Gene3D" id="1.20.1050.10">
    <property type="match status" value="1"/>
</dbReference>
<feature type="domain" description="GST N-terminal" evidence="1">
    <location>
        <begin position="17"/>
        <end position="97"/>
    </location>
</feature>
<dbReference type="CDD" id="cd03194">
    <property type="entry name" value="GST_C_3"/>
    <property type="match status" value="1"/>
</dbReference>
<evidence type="ECO:0000313" key="2">
    <source>
        <dbReference type="EMBL" id="EPY02609.1"/>
    </source>
</evidence>
<protein>
    <submittedName>
        <fullName evidence="2">Glutathione S-transferase</fullName>
    </submittedName>
</protein>
<dbReference type="EMBL" id="AQPH01000011">
    <property type="protein sequence ID" value="EPY02609.1"/>
    <property type="molecule type" value="Genomic_DNA"/>
</dbReference>
<dbReference type="SUPFAM" id="SSF52833">
    <property type="entry name" value="Thioredoxin-like"/>
    <property type="match status" value="1"/>
</dbReference>
<dbReference type="Gene3D" id="3.40.30.10">
    <property type="entry name" value="Glutaredoxin"/>
    <property type="match status" value="1"/>
</dbReference>
<dbReference type="InterPro" id="IPR036282">
    <property type="entry name" value="Glutathione-S-Trfase_C_sf"/>
</dbReference>
<dbReference type="STRING" id="1316936.K678_04674"/>
<dbReference type="PANTHER" id="PTHR42673:SF4">
    <property type="entry name" value="MALEYLACETOACETATE ISOMERASE"/>
    <property type="match status" value="1"/>
</dbReference>
<dbReference type="CDD" id="cd03043">
    <property type="entry name" value="GST_N_1"/>
    <property type="match status" value="1"/>
</dbReference>
<dbReference type="Pfam" id="PF13409">
    <property type="entry name" value="GST_N_2"/>
    <property type="match status" value="1"/>
</dbReference>
<dbReference type="PANTHER" id="PTHR42673">
    <property type="entry name" value="MALEYLACETOACETATE ISOMERASE"/>
    <property type="match status" value="1"/>
</dbReference>
<accession>S9SD08</accession>
<dbReference type="GO" id="GO:0016034">
    <property type="term" value="F:maleylacetoacetate isomerase activity"/>
    <property type="evidence" value="ECO:0007669"/>
    <property type="project" value="TreeGrafter"/>
</dbReference>
<dbReference type="eggNOG" id="COG0625">
    <property type="taxonomic scope" value="Bacteria"/>
</dbReference>
<reference evidence="2 3" key="1">
    <citation type="submission" date="2013-04" db="EMBL/GenBank/DDBJ databases">
        <authorList>
            <person name="Kuznetsov B."/>
            <person name="Ivanovsky R."/>
        </authorList>
    </citation>
    <scope>NUCLEOTIDE SEQUENCE [LARGE SCALE GENOMIC DNA]</scope>
    <source>
        <strain evidence="2 3">MGU-K5</strain>
    </source>
</reference>
<dbReference type="PATRIC" id="fig|1316936.3.peg.934"/>
<dbReference type="SFLD" id="SFLDS00019">
    <property type="entry name" value="Glutathione_Transferase_(cytos"/>
    <property type="match status" value="1"/>
</dbReference>
<dbReference type="SFLD" id="SFLDG00358">
    <property type="entry name" value="Main_(cytGST)"/>
    <property type="match status" value="1"/>
</dbReference>
<gene>
    <name evidence="2" type="ORF">K678_04674</name>
</gene>
<dbReference type="GO" id="GO:0006559">
    <property type="term" value="P:L-phenylalanine catabolic process"/>
    <property type="evidence" value="ECO:0007669"/>
    <property type="project" value="TreeGrafter"/>
</dbReference>
<sequence length="220" mass="24264">MRQSFPTFDLENEAMSLILVVGTKRFSSWSLRPWLALKATGAPFEEVEIALRQPGTKAEILKWSAAGKVPVLVDDGVQIWDSLAICEYLAERFPEAGLWPDDPVARAVARSVSAEMHAGFPVLRQQCSMDLLLDSPLADPSPELLTEIARIDALWSDCRARFGGGGRFLFGRFTIADAMYAPVVTRFATYHLPLGPVAAAYRDAVLAWPALAEWKADIRS</sequence>
<comment type="caution">
    <text evidence="2">The sequence shown here is derived from an EMBL/GenBank/DDBJ whole genome shotgun (WGS) entry which is preliminary data.</text>
</comment>
<dbReference type="PROSITE" id="PS50404">
    <property type="entry name" value="GST_NTER"/>
    <property type="match status" value="1"/>
</dbReference>
<dbReference type="Pfam" id="PF13410">
    <property type="entry name" value="GST_C_2"/>
    <property type="match status" value="1"/>
</dbReference>
<dbReference type="GO" id="GO:0004364">
    <property type="term" value="F:glutathione transferase activity"/>
    <property type="evidence" value="ECO:0007669"/>
    <property type="project" value="TreeGrafter"/>
</dbReference>
<proteinExistence type="predicted"/>
<evidence type="ECO:0000313" key="3">
    <source>
        <dbReference type="Proteomes" id="UP000015350"/>
    </source>
</evidence>
<organism evidence="2 3">
    <name type="scientific">Magnetospirillum fulvum MGU-K5</name>
    <dbReference type="NCBI Taxonomy" id="1316936"/>
    <lineage>
        <taxon>Bacteria</taxon>
        <taxon>Pseudomonadati</taxon>
        <taxon>Pseudomonadota</taxon>
        <taxon>Alphaproteobacteria</taxon>
        <taxon>Rhodospirillales</taxon>
        <taxon>Rhodospirillaceae</taxon>
        <taxon>Magnetospirillum</taxon>
    </lineage>
</organism>
<dbReference type="InterPro" id="IPR036249">
    <property type="entry name" value="Thioredoxin-like_sf"/>
</dbReference>
<dbReference type="SUPFAM" id="SSF47616">
    <property type="entry name" value="GST C-terminal domain-like"/>
    <property type="match status" value="1"/>
</dbReference>
<dbReference type="AlphaFoldDB" id="S9SD08"/>
<dbReference type="FunFam" id="3.40.30.10:FF:000206">
    <property type="entry name" value="Probable glutathione S-transferase"/>
    <property type="match status" value="1"/>
</dbReference>
<dbReference type="InterPro" id="IPR004045">
    <property type="entry name" value="Glutathione_S-Trfase_N"/>
</dbReference>
<name>S9SD08_MAGFU</name>
<dbReference type="InterPro" id="IPR040079">
    <property type="entry name" value="Glutathione_S-Trfase"/>
</dbReference>
<dbReference type="GO" id="GO:0006749">
    <property type="term" value="P:glutathione metabolic process"/>
    <property type="evidence" value="ECO:0007669"/>
    <property type="project" value="TreeGrafter"/>
</dbReference>